<organism evidence="2 4">
    <name type="scientific">Mycolicibacterium diernhoferi</name>
    <dbReference type="NCBI Taxonomy" id="1801"/>
    <lineage>
        <taxon>Bacteria</taxon>
        <taxon>Bacillati</taxon>
        <taxon>Actinomycetota</taxon>
        <taxon>Actinomycetes</taxon>
        <taxon>Mycobacteriales</taxon>
        <taxon>Mycobacteriaceae</taxon>
        <taxon>Mycolicibacterium</taxon>
    </lineage>
</organism>
<dbReference type="AlphaFoldDB" id="A0A1Q4H7A4"/>
<keyword evidence="4" id="KW-1185">Reference proteome</keyword>
<accession>A0A1Q4H7A4</accession>
<gene>
    <name evidence="1" type="ORF">BV510_14760</name>
    <name evidence="2" type="ORF">CRI78_13410</name>
</gene>
<evidence type="ECO:0000313" key="3">
    <source>
        <dbReference type="Proteomes" id="UP000191039"/>
    </source>
</evidence>
<evidence type="ECO:0000313" key="4">
    <source>
        <dbReference type="Proteomes" id="UP000220340"/>
    </source>
</evidence>
<evidence type="ECO:0000313" key="1">
    <source>
        <dbReference type="EMBL" id="OPE53586.1"/>
    </source>
</evidence>
<comment type="caution">
    <text evidence="2">The sequence shown here is derived from an EMBL/GenBank/DDBJ whole genome shotgun (WGS) entry which is preliminary data.</text>
</comment>
<reference evidence="2 4" key="2">
    <citation type="submission" date="2017-10" db="EMBL/GenBank/DDBJ databases">
        <title>The new phylogeny of genus Mycobacterium.</title>
        <authorList>
            <person name="Tortoli E."/>
            <person name="Trovato A."/>
            <person name="Cirillo D.M."/>
        </authorList>
    </citation>
    <scope>NUCLEOTIDE SEQUENCE [LARGE SCALE GENOMIC DNA]</scope>
    <source>
        <strain evidence="2 4">IP141170001</strain>
    </source>
</reference>
<evidence type="ECO:0000313" key="2">
    <source>
        <dbReference type="EMBL" id="PEG54077.1"/>
    </source>
</evidence>
<sequence>MADATERQTLAATGEERGWNRRVADRVDIYMRGAARIRVIWSGDDALSGSSRHQDDIMEQYSRDLATVKGWLSR</sequence>
<protein>
    <submittedName>
        <fullName evidence="2">Uncharacterized protein</fullName>
    </submittedName>
</protein>
<dbReference type="STRING" id="1801.BRW64_22290"/>
<name>A0A1Q4H7A4_9MYCO</name>
<dbReference type="EMBL" id="PDCR01000015">
    <property type="protein sequence ID" value="PEG54077.1"/>
    <property type="molecule type" value="Genomic_DNA"/>
</dbReference>
<reference evidence="1 3" key="1">
    <citation type="submission" date="2016-09" db="EMBL/GenBank/DDBJ databases">
        <title>genome sequences of unsequenced Mycobacteria.</title>
        <authorList>
            <person name="Greninger A.L."/>
            <person name="Jerome K.R."/>
            <person name="Mcnair B."/>
            <person name="Wallis C."/>
            <person name="Fang F."/>
        </authorList>
    </citation>
    <scope>NUCLEOTIDE SEQUENCE [LARGE SCALE GENOMIC DNA]</scope>
    <source>
        <strain evidence="1 3">BM1</strain>
    </source>
</reference>
<dbReference type="Proteomes" id="UP000191039">
    <property type="component" value="Unassembled WGS sequence"/>
</dbReference>
<dbReference type="EMBL" id="MIJD01000145">
    <property type="protein sequence ID" value="OPE53586.1"/>
    <property type="molecule type" value="Genomic_DNA"/>
</dbReference>
<dbReference type="RefSeq" id="WP_073858641.1">
    <property type="nucleotide sequence ID" value="NZ_BAAATC010000019.1"/>
</dbReference>
<dbReference type="Proteomes" id="UP000220340">
    <property type="component" value="Unassembled WGS sequence"/>
</dbReference>
<proteinExistence type="predicted"/>
<dbReference type="OrthoDB" id="4629960at2"/>